<feature type="domain" description="PPIase FKBP-type" evidence="9">
    <location>
        <begin position="249"/>
        <end position="338"/>
    </location>
</feature>
<dbReference type="InterPro" id="IPR046357">
    <property type="entry name" value="PPIase_dom_sf"/>
</dbReference>
<evidence type="ECO:0000256" key="7">
    <source>
        <dbReference type="SAM" id="MobiDB-lite"/>
    </source>
</evidence>
<dbReference type="SUPFAM" id="SSF54534">
    <property type="entry name" value="FKBP-like"/>
    <property type="match status" value="1"/>
</dbReference>
<evidence type="ECO:0000256" key="5">
    <source>
        <dbReference type="ARBA" id="ARBA00023235"/>
    </source>
</evidence>
<protein>
    <recommendedName>
        <fullName evidence="3 6">peptidylprolyl isomerase</fullName>
        <ecNumber evidence="3 6">5.2.1.8</ecNumber>
    </recommendedName>
</protein>
<keyword evidence="11" id="KW-1185">Reference proteome</keyword>
<dbReference type="Pfam" id="PF00254">
    <property type="entry name" value="FKBP_C"/>
    <property type="match status" value="1"/>
</dbReference>
<evidence type="ECO:0000313" key="10">
    <source>
        <dbReference type="EMBL" id="MBK0422598.1"/>
    </source>
</evidence>
<keyword evidence="4 6" id="KW-0697">Rotamase</keyword>
<keyword evidence="5 6" id="KW-0413">Isomerase</keyword>
<dbReference type="PANTHER" id="PTHR43811">
    <property type="entry name" value="FKBP-TYPE PEPTIDYL-PROLYL CIS-TRANS ISOMERASE FKPA"/>
    <property type="match status" value="1"/>
</dbReference>
<evidence type="ECO:0000256" key="1">
    <source>
        <dbReference type="ARBA" id="ARBA00000971"/>
    </source>
</evidence>
<name>A0A934UYI1_9MICO</name>
<evidence type="ECO:0000259" key="9">
    <source>
        <dbReference type="PROSITE" id="PS50059"/>
    </source>
</evidence>
<dbReference type="GO" id="GO:0003755">
    <property type="term" value="F:peptidyl-prolyl cis-trans isomerase activity"/>
    <property type="evidence" value="ECO:0007669"/>
    <property type="project" value="UniProtKB-KW"/>
</dbReference>
<evidence type="ECO:0000256" key="3">
    <source>
        <dbReference type="ARBA" id="ARBA00013194"/>
    </source>
</evidence>
<dbReference type="Proteomes" id="UP000618733">
    <property type="component" value="Unassembled WGS sequence"/>
</dbReference>
<feature type="region of interest" description="Disordered" evidence="7">
    <location>
        <begin position="196"/>
        <end position="226"/>
    </location>
</feature>
<proteinExistence type="inferred from homology"/>
<evidence type="ECO:0000313" key="11">
    <source>
        <dbReference type="Proteomes" id="UP000618733"/>
    </source>
</evidence>
<evidence type="ECO:0000256" key="6">
    <source>
        <dbReference type="PROSITE-ProRule" id="PRU00277"/>
    </source>
</evidence>
<reference evidence="10" key="1">
    <citation type="submission" date="2020-12" db="EMBL/GenBank/DDBJ databases">
        <title>Leucobacter sp. CAS2, isolated from Chromium sludge.</title>
        <authorList>
            <person name="Xu Z."/>
        </authorList>
    </citation>
    <scope>NUCLEOTIDE SEQUENCE</scope>
    <source>
        <strain evidence="10">CSA2</strain>
    </source>
</reference>
<dbReference type="PROSITE" id="PS51257">
    <property type="entry name" value="PROKAR_LIPOPROTEIN"/>
    <property type="match status" value="1"/>
</dbReference>
<feature type="signal peptide" evidence="8">
    <location>
        <begin position="1"/>
        <end position="28"/>
    </location>
</feature>
<dbReference type="InterPro" id="IPR001179">
    <property type="entry name" value="PPIase_FKBP_dom"/>
</dbReference>
<dbReference type="PANTHER" id="PTHR43811:SF19">
    <property type="entry name" value="39 KDA FK506-BINDING NUCLEAR PROTEIN"/>
    <property type="match status" value="1"/>
</dbReference>
<dbReference type="EC" id="5.2.1.8" evidence="3 6"/>
<sequence length="341" mass="35253">MKVTRALLPVGLAAALLLAGCTSGNAPAKDATGADCLPGGAASQGIKVSGTTGKDLKITSKTPVKATKAERTVLKEGKGKVAKAGESIAVSMTIFNGSDGKAMQQVPESSVPFTKDSLAIWAYDGMRCALPGEQTAVVAPYKEVFGSTDPAALGIEGLSQKDSIVVVLNVGKIDETVNGSSSGEPGTLAPDKLLKKAEGKAQQPPKGFPSVTLAKSGEPTITIPKDVKPPSKLEYATLIKGDGEKVKSGDRVYVNYRGVIWRTGEEFDSSWSRGEPVPFITTGVIPGFEKALVGQTVGSQVISVVPAEDGGYGAAGLERMGHKKDDVMVFVLDVVGTVHAK</sequence>
<evidence type="ECO:0000256" key="8">
    <source>
        <dbReference type="SAM" id="SignalP"/>
    </source>
</evidence>
<keyword evidence="8" id="KW-0732">Signal</keyword>
<dbReference type="PROSITE" id="PS50059">
    <property type="entry name" value="FKBP_PPIASE"/>
    <property type="match status" value="1"/>
</dbReference>
<organism evidence="10 11">
    <name type="scientific">Leucobacter edaphi</name>
    <dbReference type="NCBI Taxonomy" id="2796472"/>
    <lineage>
        <taxon>Bacteria</taxon>
        <taxon>Bacillati</taxon>
        <taxon>Actinomycetota</taxon>
        <taxon>Actinomycetes</taxon>
        <taxon>Micrococcales</taxon>
        <taxon>Microbacteriaceae</taxon>
        <taxon>Leucobacter</taxon>
    </lineage>
</organism>
<accession>A0A934UYI1</accession>
<comment type="similarity">
    <text evidence="2">Belongs to the FKBP-type PPIase family.</text>
</comment>
<dbReference type="RefSeq" id="WP_200132797.1">
    <property type="nucleotide sequence ID" value="NZ_JAEHOI010000011.1"/>
</dbReference>
<dbReference type="AlphaFoldDB" id="A0A934UYI1"/>
<comment type="caution">
    <text evidence="10">The sequence shown here is derived from an EMBL/GenBank/DDBJ whole genome shotgun (WGS) entry which is preliminary data.</text>
</comment>
<dbReference type="Gene3D" id="3.10.50.40">
    <property type="match status" value="1"/>
</dbReference>
<evidence type="ECO:0000256" key="4">
    <source>
        <dbReference type="ARBA" id="ARBA00023110"/>
    </source>
</evidence>
<gene>
    <name evidence="10" type="ORF">JD292_11000</name>
</gene>
<comment type="catalytic activity">
    <reaction evidence="1 6">
        <text>[protein]-peptidylproline (omega=180) = [protein]-peptidylproline (omega=0)</text>
        <dbReference type="Rhea" id="RHEA:16237"/>
        <dbReference type="Rhea" id="RHEA-COMP:10747"/>
        <dbReference type="Rhea" id="RHEA-COMP:10748"/>
        <dbReference type="ChEBI" id="CHEBI:83833"/>
        <dbReference type="ChEBI" id="CHEBI:83834"/>
        <dbReference type="EC" id="5.2.1.8"/>
    </reaction>
</comment>
<feature type="chain" id="PRO_5037716808" description="peptidylprolyl isomerase" evidence="8">
    <location>
        <begin position="29"/>
        <end position="341"/>
    </location>
</feature>
<evidence type="ECO:0000256" key="2">
    <source>
        <dbReference type="ARBA" id="ARBA00006577"/>
    </source>
</evidence>
<dbReference type="EMBL" id="JAEHOI010000011">
    <property type="protein sequence ID" value="MBK0422598.1"/>
    <property type="molecule type" value="Genomic_DNA"/>
</dbReference>